<evidence type="ECO:0000313" key="7">
    <source>
        <dbReference type="EMBL" id="GCL62274.1"/>
    </source>
</evidence>
<comment type="caution">
    <text evidence="6">Lacks conserved residue(s) required for the propagation of feature annotation.</text>
</comment>
<dbReference type="GO" id="GO:0005886">
    <property type="term" value="C:plasma membrane"/>
    <property type="evidence" value="ECO:0007669"/>
    <property type="project" value="UniProtKB-SubCell"/>
</dbReference>
<organism evidence="7 8">
    <name type="scientific">Pseudaquabacterium pictum</name>
    <dbReference type="NCBI Taxonomy" id="2315236"/>
    <lineage>
        <taxon>Bacteria</taxon>
        <taxon>Pseudomonadati</taxon>
        <taxon>Pseudomonadota</taxon>
        <taxon>Betaproteobacteria</taxon>
        <taxon>Burkholderiales</taxon>
        <taxon>Sphaerotilaceae</taxon>
        <taxon>Pseudaquabacterium</taxon>
    </lineage>
</organism>
<keyword evidence="4 6" id="KW-1133">Transmembrane helix</keyword>
<evidence type="ECO:0000256" key="1">
    <source>
        <dbReference type="ARBA" id="ARBA00004370"/>
    </source>
</evidence>
<evidence type="ECO:0000256" key="4">
    <source>
        <dbReference type="ARBA" id="ARBA00022989"/>
    </source>
</evidence>
<protein>
    <recommendedName>
        <fullName evidence="6">SURF1-like protein</fullName>
    </recommendedName>
</protein>
<evidence type="ECO:0000313" key="8">
    <source>
        <dbReference type="Proteomes" id="UP000301751"/>
    </source>
</evidence>
<evidence type="ECO:0000256" key="6">
    <source>
        <dbReference type="RuleBase" id="RU363076"/>
    </source>
</evidence>
<dbReference type="Proteomes" id="UP000301751">
    <property type="component" value="Unassembled WGS sequence"/>
</dbReference>
<proteinExistence type="inferred from homology"/>
<comment type="subcellular location">
    <subcellularLocation>
        <location evidence="6">Cell membrane</location>
        <topology evidence="6">Multi-pass membrane protein</topology>
    </subcellularLocation>
    <subcellularLocation>
        <location evidence="1">Membrane</location>
    </subcellularLocation>
</comment>
<accession>A0A480AL12</accession>
<name>A0A480AL12_9BURK</name>
<evidence type="ECO:0000256" key="3">
    <source>
        <dbReference type="ARBA" id="ARBA00022692"/>
    </source>
</evidence>
<evidence type="ECO:0000256" key="2">
    <source>
        <dbReference type="ARBA" id="ARBA00007165"/>
    </source>
</evidence>
<dbReference type="PROSITE" id="PS50895">
    <property type="entry name" value="SURF1"/>
    <property type="match status" value="1"/>
</dbReference>
<sequence length="260" mass="28473">MVVLVAAALAVAVTARLGWWQLDRAQQKLDLQARITARGSLPPLPQADLPRNEAAAAAQHYRPVQLRGRWLHERTVYLDNRQMNARQGFFVVTPLLLADGGRPGDAVLVQRGWMPRDFTDRSRLQPLPAQPGEVLVTGRLAPPPSRLLAMAEAEQGPIRQNLDVSAFAAETGLALRPLSVQQTQPVQPVPAEGLPSTTWPEDGLLRSWPAVAVDVGKHHGYAFQWFSLSALLVGLTLWFQILRPRWRAGARGAAPSEPAA</sequence>
<comment type="caution">
    <text evidence="7">The sequence shown here is derived from an EMBL/GenBank/DDBJ whole genome shotgun (WGS) entry which is preliminary data.</text>
</comment>
<dbReference type="Pfam" id="PF02104">
    <property type="entry name" value="SURF1"/>
    <property type="match status" value="1"/>
</dbReference>
<dbReference type="CDD" id="cd06662">
    <property type="entry name" value="SURF1"/>
    <property type="match status" value="1"/>
</dbReference>
<comment type="similarity">
    <text evidence="2 6">Belongs to the SURF1 family.</text>
</comment>
<feature type="transmembrane region" description="Helical" evidence="6">
    <location>
        <begin position="222"/>
        <end position="242"/>
    </location>
</feature>
<dbReference type="PANTHER" id="PTHR23427:SF2">
    <property type="entry name" value="SURFEIT LOCUS PROTEIN 1"/>
    <property type="match status" value="1"/>
</dbReference>
<dbReference type="InterPro" id="IPR002994">
    <property type="entry name" value="Surf1/Shy1"/>
</dbReference>
<keyword evidence="8" id="KW-1185">Reference proteome</keyword>
<keyword evidence="3 6" id="KW-0812">Transmembrane</keyword>
<evidence type="ECO:0000256" key="5">
    <source>
        <dbReference type="ARBA" id="ARBA00023136"/>
    </source>
</evidence>
<dbReference type="PANTHER" id="PTHR23427">
    <property type="entry name" value="SURFEIT LOCUS PROTEIN"/>
    <property type="match status" value="1"/>
</dbReference>
<keyword evidence="5 6" id="KW-0472">Membrane</keyword>
<dbReference type="EMBL" id="BJCL01000002">
    <property type="protein sequence ID" value="GCL62274.1"/>
    <property type="molecule type" value="Genomic_DNA"/>
</dbReference>
<dbReference type="AlphaFoldDB" id="A0A480AL12"/>
<dbReference type="InterPro" id="IPR045214">
    <property type="entry name" value="Surf1/Surf4"/>
</dbReference>
<keyword evidence="6" id="KW-1003">Cell membrane</keyword>
<gene>
    <name evidence="7" type="ORF">AQPW35_13550</name>
</gene>
<reference evidence="8" key="1">
    <citation type="submission" date="2019-03" db="EMBL/GenBank/DDBJ databases">
        <title>Aquabacterium pictum sp.nov., the first bacteriochlorophyll a-containing freshwater bacterium in the genus Aquabacterium of the class Betaproteobacteria.</title>
        <authorList>
            <person name="Hirose S."/>
            <person name="Tank M."/>
            <person name="Hara E."/>
            <person name="Tamaki H."/>
            <person name="Takaichi S."/>
            <person name="Haruta S."/>
            <person name="Hanada S."/>
        </authorList>
    </citation>
    <scope>NUCLEOTIDE SEQUENCE [LARGE SCALE GENOMIC DNA]</scope>
    <source>
        <strain evidence="8">W35</strain>
    </source>
</reference>